<dbReference type="Proteomes" id="UP000054538">
    <property type="component" value="Unassembled WGS sequence"/>
</dbReference>
<evidence type="ECO:0000313" key="7">
    <source>
        <dbReference type="Proteomes" id="UP000054538"/>
    </source>
</evidence>
<keyword evidence="3" id="KW-0863">Zinc-finger</keyword>
<dbReference type="InParanoid" id="A0A0D0D5Q6"/>
<evidence type="ECO:0000313" key="6">
    <source>
        <dbReference type="EMBL" id="KIK92032.1"/>
    </source>
</evidence>
<dbReference type="SUPFAM" id="SSF140996">
    <property type="entry name" value="Hermes dimerisation domain"/>
    <property type="match status" value="1"/>
</dbReference>
<comment type="subcellular location">
    <subcellularLocation>
        <location evidence="1">Nucleus</location>
    </subcellularLocation>
</comment>
<gene>
    <name evidence="6" type="ORF">PAXRUDRAFT_148193</name>
</gene>
<dbReference type="AlphaFoldDB" id="A0A0D0D5Q6"/>
<accession>A0A0D0D5Q6</accession>
<feature type="non-terminal residue" evidence="6">
    <location>
        <position position="113"/>
    </location>
</feature>
<feature type="non-terminal residue" evidence="6">
    <location>
        <position position="1"/>
    </location>
</feature>
<evidence type="ECO:0000256" key="3">
    <source>
        <dbReference type="ARBA" id="ARBA00022771"/>
    </source>
</evidence>
<keyword evidence="5" id="KW-0539">Nucleus</keyword>
<evidence type="ECO:0000256" key="5">
    <source>
        <dbReference type="ARBA" id="ARBA00023242"/>
    </source>
</evidence>
<keyword evidence="2" id="KW-0479">Metal-binding</keyword>
<evidence type="ECO:0000256" key="4">
    <source>
        <dbReference type="ARBA" id="ARBA00022833"/>
    </source>
</evidence>
<evidence type="ECO:0000256" key="1">
    <source>
        <dbReference type="ARBA" id="ARBA00004123"/>
    </source>
</evidence>
<dbReference type="PANTHER" id="PTHR46481">
    <property type="entry name" value="ZINC FINGER BED DOMAIN-CONTAINING PROTEIN 4"/>
    <property type="match status" value="1"/>
</dbReference>
<dbReference type="InterPro" id="IPR052035">
    <property type="entry name" value="ZnF_BED_domain_contain"/>
</dbReference>
<keyword evidence="7" id="KW-1185">Reference proteome</keyword>
<dbReference type="PANTHER" id="PTHR46481:SF10">
    <property type="entry name" value="ZINC FINGER BED DOMAIN-CONTAINING PROTEIN 39"/>
    <property type="match status" value="1"/>
</dbReference>
<keyword evidence="4" id="KW-0862">Zinc</keyword>
<dbReference type="OrthoDB" id="2687121at2759"/>
<dbReference type="GO" id="GO:0008270">
    <property type="term" value="F:zinc ion binding"/>
    <property type="evidence" value="ECO:0007669"/>
    <property type="project" value="UniProtKB-KW"/>
</dbReference>
<dbReference type="HOGENOM" id="CLU_167975_0_0_1"/>
<reference evidence="7" key="2">
    <citation type="submission" date="2015-01" db="EMBL/GenBank/DDBJ databases">
        <title>Evolutionary Origins and Diversification of the Mycorrhizal Mutualists.</title>
        <authorList>
            <consortium name="DOE Joint Genome Institute"/>
            <consortium name="Mycorrhizal Genomics Consortium"/>
            <person name="Kohler A."/>
            <person name="Kuo A."/>
            <person name="Nagy L.G."/>
            <person name="Floudas D."/>
            <person name="Copeland A."/>
            <person name="Barry K.W."/>
            <person name="Cichocki N."/>
            <person name="Veneault-Fourrey C."/>
            <person name="LaButti K."/>
            <person name="Lindquist E.A."/>
            <person name="Lipzen A."/>
            <person name="Lundell T."/>
            <person name="Morin E."/>
            <person name="Murat C."/>
            <person name="Riley R."/>
            <person name="Ohm R."/>
            <person name="Sun H."/>
            <person name="Tunlid A."/>
            <person name="Henrissat B."/>
            <person name="Grigoriev I.V."/>
            <person name="Hibbett D.S."/>
            <person name="Martin F."/>
        </authorList>
    </citation>
    <scope>NUCLEOTIDE SEQUENCE [LARGE SCALE GENOMIC DNA]</scope>
    <source>
        <strain evidence="7">Ve08.2h10</strain>
    </source>
</reference>
<proteinExistence type="predicted"/>
<reference evidence="6 7" key="1">
    <citation type="submission" date="2014-04" db="EMBL/GenBank/DDBJ databases">
        <authorList>
            <consortium name="DOE Joint Genome Institute"/>
            <person name="Kuo A."/>
            <person name="Kohler A."/>
            <person name="Jargeat P."/>
            <person name="Nagy L.G."/>
            <person name="Floudas D."/>
            <person name="Copeland A."/>
            <person name="Barry K.W."/>
            <person name="Cichocki N."/>
            <person name="Veneault-Fourrey C."/>
            <person name="LaButti K."/>
            <person name="Lindquist E.A."/>
            <person name="Lipzen A."/>
            <person name="Lundell T."/>
            <person name="Morin E."/>
            <person name="Murat C."/>
            <person name="Sun H."/>
            <person name="Tunlid A."/>
            <person name="Henrissat B."/>
            <person name="Grigoriev I.V."/>
            <person name="Hibbett D.S."/>
            <person name="Martin F."/>
            <person name="Nordberg H.P."/>
            <person name="Cantor M.N."/>
            <person name="Hua S.X."/>
        </authorList>
    </citation>
    <scope>NUCLEOTIDE SEQUENCE [LARGE SCALE GENOMIC DNA]</scope>
    <source>
        <strain evidence="6 7">Ve08.2h10</strain>
    </source>
</reference>
<sequence length="113" mass="12811">PLSIVEDRGFQSLMNTGRPEYYIPSHFTVSCDVCLIFAQTRNCEYDGKVNFTTDAWMAPNHRAFIAFSVHLAHKGEALTMPLDIIEVARSHTGLEMATVFAKILEDFRLMDKV</sequence>
<name>A0A0D0D5Q6_9AGAM</name>
<evidence type="ECO:0000256" key="2">
    <source>
        <dbReference type="ARBA" id="ARBA00022723"/>
    </source>
</evidence>
<organism evidence="6 7">
    <name type="scientific">Paxillus rubicundulus Ve08.2h10</name>
    <dbReference type="NCBI Taxonomy" id="930991"/>
    <lineage>
        <taxon>Eukaryota</taxon>
        <taxon>Fungi</taxon>
        <taxon>Dikarya</taxon>
        <taxon>Basidiomycota</taxon>
        <taxon>Agaricomycotina</taxon>
        <taxon>Agaricomycetes</taxon>
        <taxon>Agaricomycetidae</taxon>
        <taxon>Boletales</taxon>
        <taxon>Paxilineae</taxon>
        <taxon>Paxillaceae</taxon>
        <taxon>Paxillus</taxon>
    </lineage>
</organism>
<dbReference type="GO" id="GO:0005634">
    <property type="term" value="C:nucleus"/>
    <property type="evidence" value="ECO:0007669"/>
    <property type="project" value="UniProtKB-SubCell"/>
</dbReference>
<dbReference type="EMBL" id="KN825323">
    <property type="protein sequence ID" value="KIK92032.1"/>
    <property type="molecule type" value="Genomic_DNA"/>
</dbReference>
<protein>
    <submittedName>
        <fullName evidence="6">Uncharacterized protein</fullName>
    </submittedName>
</protein>